<sequence length="649" mass="73044">MPPASFDDLPFLLIRNICEHLATWHKPSLCAFALVNKSCYNAAIALLFRHLTLRVTKEIHPKLSIAQLRQILERTDSFRFVRHLALDGFDQWKEGYDRPNWHTLDVDAGNVEPTNLSRVAVNWERRWKVDDGVWDLIANLIPDLPGLSDVTFACSIRFLPGLLRVLGQHHPKCRLHLDFFDVDDIEGSLTTHQHIEEIITSPHLHAICVRDSSLEGYGTHGTPSYGPDAVRRIIAGLAPNLKKVKVINTSPGWSTFLAGALAQEWPIWPGFAFSDTKADKRIKGSLEYLQLSSIEPLNDIHDWMSCINDSTLRVLKLEQLVSENALNYLATECRFPALETLVLNVSASNLSSPLPESFWSAATNFLLSLPPLLALGLLGTANTSFLQPIISYHGSSLRMLWLRGETASFELIKHLSENCPSVRKLGLRMWRSKGDATEVATYALLGSLPMLQDLSLTLDCSDTRVLAEQEGDDDSNAELESPNDPSFDEFDQKMLKVPLDYNRYPRKGHVRDAFINCAVDENLARSIFVVILSGKNKSIRPLLLCRLKIDVIGGCSFGTSMSVSILSDVIDELSRSWTVERSLVQADDILQKLEVHEGTNQIQQRHLGCSDSLHPEVEQIFRRIWPTKGKKVLNWRKEWHSLPLASNMV</sequence>
<gene>
    <name evidence="1" type="ORF">TGAMA5MH_08612</name>
</gene>
<dbReference type="InterPro" id="IPR032675">
    <property type="entry name" value="LRR_dom_sf"/>
</dbReference>
<dbReference type="SUPFAM" id="SSF52047">
    <property type="entry name" value="RNI-like"/>
    <property type="match status" value="1"/>
</dbReference>
<accession>A0A2K0T227</accession>
<dbReference type="OrthoDB" id="3945550at2759"/>
<dbReference type="EMBL" id="MTYH01000081">
    <property type="protein sequence ID" value="PNP39593.1"/>
    <property type="molecule type" value="Genomic_DNA"/>
</dbReference>
<dbReference type="AlphaFoldDB" id="A0A2K0T227"/>
<dbReference type="Gene3D" id="3.80.10.10">
    <property type="entry name" value="Ribonuclease Inhibitor"/>
    <property type="match status" value="1"/>
</dbReference>
<proteinExistence type="predicted"/>
<comment type="caution">
    <text evidence="1">The sequence shown here is derived from an EMBL/GenBank/DDBJ whole genome shotgun (WGS) entry which is preliminary data.</text>
</comment>
<name>A0A2K0T227_9HYPO</name>
<reference evidence="1 2" key="1">
    <citation type="submission" date="2017-02" db="EMBL/GenBank/DDBJ databases">
        <title>Genomes of Trichoderma spp. with biocontrol activity.</title>
        <authorList>
            <person name="Gardiner D."/>
            <person name="Kazan K."/>
            <person name="Vos C."/>
            <person name="Harvey P."/>
        </authorList>
    </citation>
    <scope>NUCLEOTIDE SEQUENCE [LARGE SCALE GENOMIC DNA]</scope>
    <source>
        <strain evidence="1 2">A5MH</strain>
    </source>
</reference>
<evidence type="ECO:0000313" key="2">
    <source>
        <dbReference type="Proteomes" id="UP000236546"/>
    </source>
</evidence>
<dbReference type="Proteomes" id="UP000236546">
    <property type="component" value="Unassembled WGS sequence"/>
</dbReference>
<protein>
    <submittedName>
        <fullName evidence="1">Uncharacterized protein</fullName>
    </submittedName>
</protein>
<organism evidence="1 2">
    <name type="scientific">Trichoderma gamsii</name>
    <dbReference type="NCBI Taxonomy" id="398673"/>
    <lineage>
        <taxon>Eukaryota</taxon>
        <taxon>Fungi</taxon>
        <taxon>Dikarya</taxon>
        <taxon>Ascomycota</taxon>
        <taxon>Pezizomycotina</taxon>
        <taxon>Sordariomycetes</taxon>
        <taxon>Hypocreomycetidae</taxon>
        <taxon>Hypocreales</taxon>
        <taxon>Hypocreaceae</taxon>
        <taxon>Trichoderma</taxon>
    </lineage>
</organism>
<evidence type="ECO:0000313" key="1">
    <source>
        <dbReference type="EMBL" id="PNP39593.1"/>
    </source>
</evidence>